<evidence type="ECO:0000256" key="5">
    <source>
        <dbReference type="ARBA" id="ARBA00022782"/>
    </source>
</evidence>
<dbReference type="SUPFAM" id="SSF63748">
    <property type="entry name" value="Tudor/PWWP/MBT"/>
    <property type="match status" value="3"/>
</dbReference>
<dbReference type="GO" id="GO:0051321">
    <property type="term" value="P:meiotic cell cycle"/>
    <property type="evidence" value="ECO:0007669"/>
    <property type="project" value="UniProtKB-KW"/>
</dbReference>
<keyword evidence="13" id="KW-0862">Zinc</keyword>
<dbReference type="Proteomes" id="UP001165289">
    <property type="component" value="Unassembled WGS sequence"/>
</dbReference>
<dbReference type="EMBL" id="JAKMXF010000318">
    <property type="protein sequence ID" value="KAI6649787.1"/>
    <property type="molecule type" value="Genomic_DNA"/>
</dbReference>
<dbReference type="Gene3D" id="2.60.40.790">
    <property type="match status" value="1"/>
</dbReference>
<dbReference type="CDD" id="cd20379">
    <property type="entry name" value="Tudor_dTUD-like"/>
    <property type="match status" value="1"/>
</dbReference>
<feature type="region of interest" description="Disordered" evidence="14">
    <location>
        <begin position="1621"/>
        <end position="1655"/>
    </location>
</feature>
<dbReference type="PROSITE" id="PS50304">
    <property type="entry name" value="TUDOR"/>
    <property type="match status" value="1"/>
</dbReference>
<evidence type="ECO:0000256" key="10">
    <source>
        <dbReference type="ARBA" id="ARBA00023158"/>
    </source>
</evidence>
<dbReference type="EC" id="3.6.4.13" evidence="1"/>
<sequence length="1655" mass="187102">MADNSESDTLELIPLHFTYPSLFWALESSTSGGHSTLSLQDDITERITEYAMSPEAELIDITHRNDYCIAMLDYIWARGQCGRRLRRKLDYLIEVFFIDFGVTRTIGMEQILAMPALFLDCKPLAKRYGMFGIRTAEKFESSSLLREQWGYKIDEQLGISHSNKLEFRAEIKGYVGSVAFVSCYHTNSNQLIGSELISSGLAEEYTGFPSLLERTDEESVTTQERRSELSKSTAISTQSQVSAFKAYHSSYHPQSFLQGDSIPPMVLAASQCFSDIFNTRLKSLSFPGPTLVQAHAWPAILSGRDLLCISPTQSGKTLSYILPLLHRYLFTDECYEHLQAQSGPLILVFCGSAREAEYVHMVCRNIISWKDQSKVNLCALAYQGHEASAVDCLGSGADILVCTPCSAIRLLSAHTISLARLAYLVFDNSDVLVVKYETEIKQFMRTYATLLQEIVVNIRIPPQILIFSASYSAAILSLMRAYTKNRITLITCPIEASVFQGVPQQLINCKMTEKLDKLVEYLPKNSYRAAICLSNMSTLAELSHVLSSNDYQFHVLSQNIESSKEAMQLLNEWEAKQDETKAKSDILILFDDAIERFTINLSYLQVTTLIHLEFPNTGNTKKVFRGRYHLLTDSFNNGMATSCQSLVFLTKELGNKISYLSNFHTRLGYSVPIEVSNQLTRIRETTKFSKQGELCFYFKSFGECPHESCSFLHRIPSADSPTRSTSTLQSSLEQTEVISHPDTPQSGSVVVLVSHVSNPSQIWVRILEHYPEKLGDVTCPCFSASQALTLNREIQTFSSSWSTKDKVCVPKLGNYYALYDAADNLYYRVQTLNFSRALDQLIFYHREQVEVRCIDTGEMKVVYANQLLPLPCHLYQVPRQVVEMVCCSIKPVDRDYDWSPQACEFATKCLKGKKFTGRIAYNFNGLLFIDLLENTYSLKSLNITGATMSYPQQAINKDWAIHNPSHFDKLGIHPPADDDTPAVPSESLELNSDVTVNISAIETPNLFYVQKSSNLNKLNELSTVLNAYSLPTFNPYVLRVGQYCVARLSVDSRLYRGKVITISIEGAYEIYFIDYGDVEWIKNREVYPISDHFLFLMNAQAIPCSLHGFVAINSSEASSETYNELSSAGDTLWDLTRGDTLLFALEMSLSTSELHQNIPTYSVELYAQSSKSTSNILDTLHTQIGLQHQSNLCTQTVSKFRTSCQALLNQEAYTHTVFEDIVNCLAGYNDESLLEVEDWTELGKCVVKSTHYTDVWCLMSAVLRVVTTLNQGNKVRVCLSKFTNTILPLDMSVESKCVIFRILTVIEESEAFYKSLLSSDLLLWIVRLFHELNCNKTQNTLILFLISISQRSESSARLVLESGILKDCMLSNIPYIFSELLLALSGYSVLRDKIVELIDWERVFHLLSQLSVSDNTNECYTLFRLLSLLVRNSQTLKQLLKDKLQILQSLSKGYKDTRITGKFEEITLFISSQTNPRTRRGRPSSKYSLFKMPSNVPHPNQTRALLSPLWSQTKAKIKISCKIENAISADIFASPSNLEIYIRTRDKLYSASFPLFAAVNNEIIRHMYGTEVLFALVKSERAIWPYLTATLAEQKQHRIAVDFDRFELIFNSSSDEDRNRTYVRMPVSSSEDSPSDRDRGFLSDGNSDDDSPTNN</sequence>
<feature type="domain" description="Helicase ATP-binding" evidence="17">
    <location>
        <begin position="297"/>
        <end position="489"/>
    </location>
</feature>
<dbReference type="InterPro" id="IPR014001">
    <property type="entry name" value="Helicase_ATP-bd"/>
</dbReference>
<name>A0AAV7JLE9_9METZ</name>
<dbReference type="Pfam" id="PF00270">
    <property type="entry name" value="DEAD"/>
    <property type="match status" value="1"/>
</dbReference>
<evidence type="ECO:0000313" key="18">
    <source>
        <dbReference type="EMBL" id="KAI6649787.1"/>
    </source>
</evidence>
<dbReference type="InterPro" id="IPR011545">
    <property type="entry name" value="DEAD/DEAH_box_helicase_dom"/>
</dbReference>
<dbReference type="Gene3D" id="2.30.30.140">
    <property type="match status" value="3"/>
</dbReference>
<keyword evidence="4" id="KW-0547">Nucleotide-binding</keyword>
<evidence type="ECO:0000259" key="16">
    <source>
        <dbReference type="PROSITE" id="PS50304"/>
    </source>
</evidence>
<keyword evidence="5" id="KW-0221">Differentiation</keyword>
<dbReference type="GO" id="GO:0008270">
    <property type="term" value="F:zinc ion binding"/>
    <property type="evidence" value="ECO:0007669"/>
    <property type="project" value="UniProtKB-KW"/>
</dbReference>
<keyword evidence="8" id="KW-0067">ATP-binding</keyword>
<organism evidence="18 19">
    <name type="scientific">Oopsacas minuta</name>
    <dbReference type="NCBI Taxonomy" id="111878"/>
    <lineage>
        <taxon>Eukaryota</taxon>
        <taxon>Metazoa</taxon>
        <taxon>Porifera</taxon>
        <taxon>Hexactinellida</taxon>
        <taxon>Hexasterophora</taxon>
        <taxon>Lyssacinosida</taxon>
        <taxon>Leucopsacidae</taxon>
        <taxon>Oopsacas</taxon>
    </lineage>
</organism>
<dbReference type="InterPro" id="IPR016024">
    <property type="entry name" value="ARM-type_fold"/>
</dbReference>
<evidence type="ECO:0000256" key="8">
    <source>
        <dbReference type="ARBA" id="ARBA00022840"/>
    </source>
</evidence>
<dbReference type="SMART" id="SM00487">
    <property type="entry name" value="DEXDc"/>
    <property type="match status" value="1"/>
</dbReference>
<comment type="catalytic activity">
    <reaction evidence="12">
        <text>ATP + H2O = ADP + phosphate + H(+)</text>
        <dbReference type="Rhea" id="RHEA:13065"/>
        <dbReference type="ChEBI" id="CHEBI:15377"/>
        <dbReference type="ChEBI" id="CHEBI:15378"/>
        <dbReference type="ChEBI" id="CHEBI:30616"/>
        <dbReference type="ChEBI" id="CHEBI:43474"/>
        <dbReference type="ChEBI" id="CHEBI:456216"/>
        <dbReference type="EC" id="3.6.4.13"/>
    </reaction>
</comment>
<evidence type="ECO:0000256" key="4">
    <source>
        <dbReference type="ARBA" id="ARBA00022741"/>
    </source>
</evidence>
<keyword evidence="2" id="KW-0217">Developmental protein</keyword>
<dbReference type="PANTHER" id="PTHR22655:SF2">
    <property type="entry name" value="ATP-DEPENDENT RNA HELICASE TDRD12-RELATED"/>
    <property type="match status" value="1"/>
</dbReference>
<keyword evidence="13" id="KW-0479">Metal-binding</keyword>
<dbReference type="PROSITE" id="PS51192">
    <property type="entry name" value="HELICASE_ATP_BIND_1"/>
    <property type="match status" value="1"/>
</dbReference>
<dbReference type="InterPro" id="IPR027417">
    <property type="entry name" value="P-loop_NTPase"/>
</dbReference>
<dbReference type="GO" id="GO:0005524">
    <property type="term" value="F:ATP binding"/>
    <property type="evidence" value="ECO:0007669"/>
    <property type="project" value="UniProtKB-KW"/>
</dbReference>
<feature type="domain" description="C3H1-type" evidence="15">
    <location>
        <begin position="689"/>
        <end position="716"/>
    </location>
</feature>
<feature type="domain" description="Tudor" evidence="16">
    <location>
        <begin position="1037"/>
        <end position="1096"/>
    </location>
</feature>
<comment type="caution">
    <text evidence="18">The sequence shown here is derived from an EMBL/GenBank/DDBJ whole genome shotgun (WGS) entry which is preliminary data.</text>
</comment>
<keyword evidence="13" id="KW-0863">Zinc-finger</keyword>
<dbReference type="InterPro" id="IPR035437">
    <property type="entry name" value="SNase_OB-fold_sf"/>
</dbReference>
<evidence type="ECO:0000256" key="2">
    <source>
        <dbReference type="ARBA" id="ARBA00022473"/>
    </source>
</evidence>
<dbReference type="InterPro" id="IPR000571">
    <property type="entry name" value="Znf_CCCH"/>
</dbReference>
<evidence type="ECO:0000313" key="19">
    <source>
        <dbReference type="Proteomes" id="UP001165289"/>
    </source>
</evidence>
<dbReference type="GO" id="GO:0016787">
    <property type="term" value="F:hydrolase activity"/>
    <property type="evidence" value="ECO:0007669"/>
    <property type="project" value="UniProtKB-KW"/>
</dbReference>
<reference evidence="18 19" key="1">
    <citation type="journal article" date="2023" name="BMC Biol.">
        <title>The compact genome of the sponge Oopsacas minuta (Hexactinellida) is lacking key metazoan core genes.</title>
        <authorList>
            <person name="Santini S."/>
            <person name="Schenkelaars Q."/>
            <person name="Jourda C."/>
            <person name="Duchesne M."/>
            <person name="Belahbib H."/>
            <person name="Rocher C."/>
            <person name="Selva M."/>
            <person name="Riesgo A."/>
            <person name="Vervoort M."/>
            <person name="Leys S.P."/>
            <person name="Kodjabachian L."/>
            <person name="Le Bivic A."/>
            <person name="Borchiellini C."/>
            <person name="Claverie J.M."/>
            <person name="Renard E."/>
        </authorList>
    </citation>
    <scope>NUCLEOTIDE SEQUENCE [LARGE SCALE GENOMIC DNA]</scope>
    <source>
        <strain evidence="18">SPO-2</strain>
    </source>
</reference>
<evidence type="ECO:0000259" key="15">
    <source>
        <dbReference type="PROSITE" id="PS50103"/>
    </source>
</evidence>
<evidence type="ECO:0000256" key="3">
    <source>
        <dbReference type="ARBA" id="ARBA00022737"/>
    </source>
</evidence>
<evidence type="ECO:0000256" key="12">
    <source>
        <dbReference type="ARBA" id="ARBA00047984"/>
    </source>
</evidence>
<keyword evidence="7 18" id="KW-0347">Helicase</keyword>
<feature type="zinc finger region" description="C3H1-type" evidence="13">
    <location>
        <begin position="689"/>
        <end position="716"/>
    </location>
</feature>
<dbReference type="SUPFAM" id="SSF48371">
    <property type="entry name" value="ARM repeat"/>
    <property type="match status" value="1"/>
</dbReference>
<keyword evidence="9" id="KW-0744">Spermatogenesis</keyword>
<evidence type="ECO:0000256" key="13">
    <source>
        <dbReference type="PROSITE-ProRule" id="PRU00723"/>
    </source>
</evidence>
<evidence type="ECO:0000256" key="11">
    <source>
        <dbReference type="ARBA" id="ARBA00023254"/>
    </source>
</evidence>
<evidence type="ECO:0000259" key="17">
    <source>
        <dbReference type="PROSITE" id="PS51192"/>
    </source>
</evidence>
<evidence type="ECO:0000256" key="1">
    <source>
        <dbReference type="ARBA" id="ARBA00012552"/>
    </source>
</evidence>
<keyword evidence="3" id="KW-0677">Repeat</keyword>
<dbReference type="CDD" id="cd20435">
    <property type="entry name" value="Tudor_TDRD12_rpt2"/>
    <property type="match status" value="1"/>
</dbReference>
<dbReference type="SMART" id="SM00333">
    <property type="entry name" value="TUDOR"/>
    <property type="match status" value="3"/>
</dbReference>
<evidence type="ECO:0000256" key="6">
    <source>
        <dbReference type="ARBA" id="ARBA00022801"/>
    </source>
</evidence>
<keyword evidence="19" id="KW-1185">Reference proteome</keyword>
<dbReference type="GO" id="GO:0007283">
    <property type="term" value="P:spermatogenesis"/>
    <property type="evidence" value="ECO:0007669"/>
    <property type="project" value="UniProtKB-KW"/>
</dbReference>
<keyword evidence="10" id="KW-0943">RNA-mediated gene silencing</keyword>
<dbReference type="GO" id="GO:0003676">
    <property type="term" value="F:nucleic acid binding"/>
    <property type="evidence" value="ECO:0007669"/>
    <property type="project" value="InterPro"/>
</dbReference>
<dbReference type="InterPro" id="IPR002999">
    <property type="entry name" value="Tudor"/>
</dbReference>
<gene>
    <name evidence="18" type="ORF">LOD99_6576</name>
</gene>
<dbReference type="InterPro" id="IPR008978">
    <property type="entry name" value="HSP20-like_chaperone"/>
</dbReference>
<proteinExistence type="predicted"/>
<dbReference type="SUPFAM" id="SSF49764">
    <property type="entry name" value="HSP20-like chaperones"/>
    <property type="match status" value="1"/>
</dbReference>
<dbReference type="PROSITE" id="PS50103">
    <property type="entry name" value="ZF_C3H1"/>
    <property type="match status" value="1"/>
</dbReference>
<evidence type="ECO:0000256" key="7">
    <source>
        <dbReference type="ARBA" id="ARBA00022806"/>
    </source>
</evidence>
<dbReference type="Pfam" id="PF00567">
    <property type="entry name" value="TUDOR"/>
    <property type="match status" value="2"/>
</dbReference>
<dbReference type="GO" id="GO:0003724">
    <property type="term" value="F:RNA helicase activity"/>
    <property type="evidence" value="ECO:0007669"/>
    <property type="project" value="UniProtKB-EC"/>
</dbReference>
<dbReference type="Gene3D" id="3.40.50.300">
    <property type="entry name" value="P-loop containing nucleotide triphosphate hydrolases"/>
    <property type="match status" value="1"/>
</dbReference>
<feature type="compositionally biased region" description="Acidic residues" evidence="14">
    <location>
        <begin position="1646"/>
        <end position="1655"/>
    </location>
</feature>
<keyword evidence="11" id="KW-0469">Meiosis</keyword>
<accession>A0AAV7JLE9</accession>
<protein>
    <recommendedName>
        <fullName evidence="1">RNA helicase</fullName>
        <ecNumber evidence="1">3.6.4.13</ecNumber>
    </recommendedName>
</protein>
<keyword evidence="6" id="KW-0378">Hydrolase</keyword>
<dbReference type="GO" id="GO:0042078">
    <property type="term" value="P:germ-line stem cell division"/>
    <property type="evidence" value="ECO:0007669"/>
    <property type="project" value="TreeGrafter"/>
</dbReference>
<dbReference type="SUPFAM" id="SSF52540">
    <property type="entry name" value="P-loop containing nucleoside triphosphate hydrolases"/>
    <property type="match status" value="1"/>
</dbReference>
<dbReference type="PANTHER" id="PTHR22655">
    <property type="entry name" value="ATP-DEPENDENT RNA HELICASE TDRD12-RELATED"/>
    <property type="match status" value="1"/>
</dbReference>
<dbReference type="GO" id="GO:0031047">
    <property type="term" value="P:regulatory ncRNA-mediated gene silencing"/>
    <property type="evidence" value="ECO:0007669"/>
    <property type="project" value="UniProtKB-KW"/>
</dbReference>
<dbReference type="Gene3D" id="2.40.50.90">
    <property type="match status" value="3"/>
</dbReference>
<evidence type="ECO:0000256" key="14">
    <source>
        <dbReference type="SAM" id="MobiDB-lite"/>
    </source>
</evidence>
<evidence type="ECO:0000256" key="9">
    <source>
        <dbReference type="ARBA" id="ARBA00022871"/>
    </source>
</evidence>